<dbReference type="Proteomes" id="UP000077701">
    <property type="component" value="Unassembled WGS sequence"/>
</dbReference>
<evidence type="ECO:0000313" key="2">
    <source>
        <dbReference type="EMBL" id="GAT68923.1"/>
    </source>
</evidence>
<accession>A0A161MCH8</accession>
<protein>
    <submittedName>
        <fullName evidence="2">Uncharacterized protein</fullName>
    </submittedName>
</protein>
<evidence type="ECO:0000313" key="3">
    <source>
        <dbReference type="Proteomes" id="UP000077701"/>
    </source>
</evidence>
<name>A0A161MCH8_9ACTN</name>
<organism evidence="2 3">
    <name type="scientific">Planomonospora sphaerica</name>
    <dbReference type="NCBI Taxonomy" id="161355"/>
    <lineage>
        <taxon>Bacteria</taxon>
        <taxon>Bacillati</taxon>
        <taxon>Actinomycetota</taxon>
        <taxon>Actinomycetes</taxon>
        <taxon>Streptosporangiales</taxon>
        <taxon>Streptosporangiaceae</taxon>
        <taxon>Planomonospora</taxon>
    </lineage>
</organism>
<gene>
    <name evidence="2" type="ORF">PS9374_04588</name>
</gene>
<comment type="caution">
    <text evidence="2">The sequence shown here is derived from an EMBL/GenBank/DDBJ whole genome shotgun (WGS) entry which is preliminary data.</text>
</comment>
<dbReference type="EMBL" id="BDCX01000011">
    <property type="protein sequence ID" value="GAT68923.1"/>
    <property type="molecule type" value="Genomic_DNA"/>
</dbReference>
<reference evidence="2 3" key="1">
    <citation type="journal article" date="2016" name="Genome Announc.">
        <title>Draft Genome Sequence of Planomonospora sphaerica JCM9374, a Rare Actinomycete.</title>
        <authorList>
            <person name="Dohra H."/>
            <person name="Suzuki T."/>
            <person name="Inoue Y."/>
            <person name="Kodani S."/>
        </authorList>
    </citation>
    <scope>NUCLEOTIDE SEQUENCE [LARGE SCALE GENOMIC DNA]</scope>
    <source>
        <strain evidence="2 3">JCM 9374</strain>
    </source>
</reference>
<reference evidence="3" key="2">
    <citation type="submission" date="2016-04" db="EMBL/GenBank/DDBJ databases">
        <title>Planomonospora sphaerica JCM9374 whole genome shotgun sequence.</title>
        <authorList>
            <person name="Suzuki T."/>
            <person name="Dohra H."/>
            <person name="Kodani S."/>
        </authorList>
    </citation>
    <scope>NUCLEOTIDE SEQUENCE [LARGE SCALE GENOMIC DNA]</scope>
    <source>
        <strain evidence="3">JCM 9374</strain>
    </source>
</reference>
<keyword evidence="3" id="KW-1185">Reference proteome</keyword>
<dbReference type="STRING" id="161355.PS9374_04588"/>
<sequence>MTAVVPNGETVGGSIDSAGGVRGHTSGVDEPFVIDGLTLCRDVAPAAWAVAAVRDFDGTVGSLVPPVFAAYARVFHPARRQLGGPAGPVERTEEVTWAQVARANGRLAHPAMQWPCITGSWRFVHADDQSGLWEYPPEEGSLPVRQAARLAALLAGHTRAPQHCWFAVWDGYGDLALPVEDPDVPRVVMPGRDMLLLSGPLSAAATSFAQASWGHQSASLWWPEDRAWCVATDVDLMSTYIGGSGECTAQVVADAQLEALAVDVDDALGWDGDRINPAPADRDRL</sequence>
<proteinExistence type="predicted"/>
<dbReference type="AlphaFoldDB" id="A0A161MCH8"/>
<feature type="region of interest" description="Disordered" evidence="1">
    <location>
        <begin position="1"/>
        <end position="22"/>
    </location>
</feature>
<evidence type="ECO:0000256" key="1">
    <source>
        <dbReference type="SAM" id="MobiDB-lite"/>
    </source>
</evidence>